<dbReference type="AlphaFoldDB" id="A0A9D2C7T0"/>
<protein>
    <recommendedName>
        <fullName evidence="1">Erythromycin biosynthesis protein CIII-like C-terminal domain-containing protein</fullName>
    </recommendedName>
</protein>
<dbReference type="Pfam" id="PF06722">
    <property type="entry name" value="EryCIII-like_C"/>
    <property type="match status" value="1"/>
</dbReference>
<comment type="caution">
    <text evidence="2">The sequence shown here is derived from an EMBL/GenBank/DDBJ whole genome shotgun (WGS) entry which is preliminary data.</text>
</comment>
<dbReference type="InterPro" id="IPR010610">
    <property type="entry name" value="EryCIII-like_C"/>
</dbReference>
<dbReference type="Proteomes" id="UP000824005">
    <property type="component" value="Unassembled WGS sequence"/>
</dbReference>
<dbReference type="PANTHER" id="PTHR48050">
    <property type="entry name" value="STEROL 3-BETA-GLUCOSYLTRANSFERASE"/>
    <property type="match status" value="1"/>
</dbReference>
<sequence length="210" mass="22241">MFLATGMLHFVAQSLAEKLSIPHHFALFSPRLEVEVPSRDALIAGPLNAHRASIGLPAVDNVRDFLFTKQPWIAADVSLIPRDGKIDSDIVQTSPWVLADERPLPHDLLEFLSAGSPPVYVGFGSMRVPQDTANAAIEAIRAQGHRVVLGSGLAGLVASDDKDDCFVLGEVNQQALFPRVAAVIHHGGAGTTTTAARSGCAQVVVPQAAD</sequence>
<proteinExistence type="predicted"/>
<name>A0A9D2C7T0_9MICO</name>
<dbReference type="SUPFAM" id="SSF53756">
    <property type="entry name" value="UDP-Glycosyltransferase/glycogen phosphorylase"/>
    <property type="match status" value="1"/>
</dbReference>
<evidence type="ECO:0000313" key="3">
    <source>
        <dbReference type="Proteomes" id="UP000824005"/>
    </source>
</evidence>
<dbReference type="FunFam" id="3.40.50.2000:FF:000009">
    <property type="entry name" value="Sterol 3-beta-glucosyltransferase UGT80A2"/>
    <property type="match status" value="1"/>
</dbReference>
<dbReference type="EMBL" id="DXDC01000111">
    <property type="protein sequence ID" value="HIY65371.1"/>
    <property type="molecule type" value="Genomic_DNA"/>
</dbReference>
<evidence type="ECO:0000313" key="2">
    <source>
        <dbReference type="EMBL" id="HIY65371.1"/>
    </source>
</evidence>
<accession>A0A9D2C7T0</accession>
<gene>
    <name evidence="2" type="ORF">H9830_03740</name>
</gene>
<dbReference type="InterPro" id="IPR050426">
    <property type="entry name" value="Glycosyltransferase_28"/>
</dbReference>
<organism evidence="2 3">
    <name type="scientific">Candidatus Agrococcus pullicola</name>
    <dbReference type="NCBI Taxonomy" id="2838429"/>
    <lineage>
        <taxon>Bacteria</taxon>
        <taxon>Bacillati</taxon>
        <taxon>Actinomycetota</taxon>
        <taxon>Actinomycetes</taxon>
        <taxon>Micrococcales</taxon>
        <taxon>Microbacteriaceae</taxon>
        <taxon>Agrococcus</taxon>
    </lineage>
</organism>
<reference evidence="2" key="2">
    <citation type="submission" date="2021-04" db="EMBL/GenBank/DDBJ databases">
        <authorList>
            <person name="Gilroy R."/>
        </authorList>
    </citation>
    <scope>NUCLEOTIDE SEQUENCE</scope>
    <source>
        <strain evidence="2">ChiGjej1B1-98</strain>
    </source>
</reference>
<evidence type="ECO:0000259" key="1">
    <source>
        <dbReference type="Pfam" id="PF06722"/>
    </source>
</evidence>
<reference evidence="2" key="1">
    <citation type="journal article" date="2021" name="PeerJ">
        <title>Extensive microbial diversity within the chicken gut microbiome revealed by metagenomics and culture.</title>
        <authorList>
            <person name="Gilroy R."/>
            <person name="Ravi A."/>
            <person name="Getino M."/>
            <person name="Pursley I."/>
            <person name="Horton D.L."/>
            <person name="Alikhan N.F."/>
            <person name="Baker D."/>
            <person name="Gharbi K."/>
            <person name="Hall N."/>
            <person name="Watson M."/>
            <person name="Adriaenssens E.M."/>
            <person name="Foster-Nyarko E."/>
            <person name="Jarju S."/>
            <person name="Secka A."/>
            <person name="Antonio M."/>
            <person name="Oren A."/>
            <person name="Chaudhuri R.R."/>
            <person name="La Ragione R."/>
            <person name="Hildebrand F."/>
            <person name="Pallen M.J."/>
        </authorList>
    </citation>
    <scope>NUCLEOTIDE SEQUENCE</scope>
    <source>
        <strain evidence="2">ChiGjej1B1-98</strain>
    </source>
</reference>
<feature type="domain" description="Erythromycin biosynthesis protein CIII-like C-terminal" evidence="1">
    <location>
        <begin position="172"/>
        <end position="210"/>
    </location>
</feature>
<dbReference type="PANTHER" id="PTHR48050:SF13">
    <property type="entry name" value="STEROL 3-BETA-GLUCOSYLTRANSFERASE UGT80A2"/>
    <property type="match status" value="1"/>
</dbReference>
<dbReference type="Gene3D" id="3.40.50.2000">
    <property type="entry name" value="Glycogen Phosphorylase B"/>
    <property type="match status" value="1"/>
</dbReference>
<dbReference type="GO" id="GO:0016758">
    <property type="term" value="F:hexosyltransferase activity"/>
    <property type="evidence" value="ECO:0007669"/>
    <property type="project" value="UniProtKB-ARBA"/>
</dbReference>